<feature type="domain" description="Response regulatory" evidence="6">
    <location>
        <begin position="7"/>
        <end position="121"/>
    </location>
</feature>
<gene>
    <name evidence="7" type="ORF">D3871_17940</name>
</gene>
<dbReference type="PROSITE" id="PS00622">
    <property type="entry name" value="HTH_LUXR_1"/>
    <property type="match status" value="1"/>
</dbReference>
<keyword evidence="1" id="KW-0805">Transcription regulation</keyword>
<evidence type="ECO:0000259" key="5">
    <source>
        <dbReference type="PROSITE" id="PS50043"/>
    </source>
</evidence>
<feature type="modified residue" description="4-aspartylphosphate" evidence="4">
    <location>
        <position position="56"/>
    </location>
</feature>
<dbReference type="Pfam" id="PF00196">
    <property type="entry name" value="GerE"/>
    <property type="match status" value="1"/>
</dbReference>
<dbReference type="PRINTS" id="PR00038">
    <property type="entry name" value="HTHLUXR"/>
</dbReference>
<evidence type="ECO:0000313" key="8">
    <source>
        <dbReference type="Proteomes" id="UP000265955"/>
    </source>
</evidence>
<sequence>MNTVLPLVHLVDDDDAVRQGLALLLSTVGMQVRTYADPEQFLRAFDPAQAGIILLDVRMPGGSGMGLLDRLGAMNISQPVIILTGHGTVDLCRRAFKAGATEFLEKPVDDEVLIDTLQRALTEHLLNKGRKEAERTARERYLRLSAREREVLELLVAGMTNREIGHALDLSPRTVEVHRAHLVEKLETETLAQLIRQYAPLVDAPHELQ</sequence>
<dbReference type="SMART" id="SM00448">
    <property type="entry name" value="REC"/>
    <property type="match status" value="1"/>
</dbReference>
<dbReference type="RefSeq" id="WP_119770464.1">
    <property type="nucleotide sequence ID" value="NZ_QYUO01000002.1"/>
</dbReference>
<dbReference type="InterPro" id="IPR016032">
    <property type="entry name" value="Sig_transdc_resp-reg_C-effctor"/>
</dbReference>
<keyword evidence="3" id="KW-0804">Transcription</keyword>
<dbReference type="Pfam" id="PF00072">
    <property type="entry name" value="Response_reg"/>
    <property type="match status" value="1"/>
</dbReference>
<dbReference type="PROSITE" id="PS50110">
    <property type="entry name" value="RESPONSE_REGULATORY"/>
    <property type="match status" value="1"/>
</dbReference>
<dbReference type="SMART" id="SM00421">
    <property type="entry name" value="HTH_LUXR"/>
    <property type="match status" value="1"/>
</dbReference>
<dbReference type="InterPro" id="IPR000792">
    <property type="entry name" value="Tscrpt_reg_LuxR_C"/>
</dbReference>
<feature type="domain" description="HTH luxR-type" evidence="5">
    <location>
        <begin position="137"/>
        <end position="203"/>
    </location>
</feature>
<dbReference type="GO" id="GO:0003677">
    <property type="term" value="F:DNA binding"/>
    <property type="evidence" value="ECO:0007669"/>
    <property type="project" value="UniProtKB-KW"/>
</dbReference>
<dbReference type="SUPFAM" id="SSF46894">
    <property type="entry name" value="C-terminal effector domain of the bipartite response regulators"/>
    <property type="match status" value="1"/>
</dbReference>
<dbReference type="InterPro" id="IPR036388">
    <property type="entry name" value="WH-like_DNA-bd_sf"/>
</dbReference>
<protein>
    <submittedName>
        <fullName evidence="7">DNA-binding response regulator</fullName>
    </submittedName>
</protein>
<dbReference type="SUPFAM" id="SSF52172">
    <property type="entry name" value="CheY-like"/>
    <property type="match status" value="1"/>
</dbReference>
<dbReference type="Gene3D" id="3.40.50.2300">
    <property type="match status" value="1"/>
</dbReference>
<evidence type="ECO:0000313" key="7">
    <source>
        <dbReference type="EMBL" id="RJF95314.1"/>
    </source>
</evidence>
<dbReference type="GO" id="GO:0006355">
    <property type="term" value="P:regulation of DNA-templated transcription"/>
    <property type="evidence" value="ECO:0007669"/>
    <property type="project" value="InterPro"/>
</dbReference>
<dbReference type="Gene3D" id="1.10.10.10">
    <property type="entry name" value="Winged helix-like DNA-binding domain superfamily/Winged helix DNA-binding domain"/>
    <property type="match status" value="1"/>
</dbReference>
<evidence type="ECO:0000256" key="2">
    <source>
        <dbReference type="ARBA" id="ARBA00023125"/>
    </source>
</evidence>
<evidence type="ECO:0000256" key="4">
    <source>
        <dbReference type="PROSITE-ProRule" id="PRU00169"/>
    </source>
</evidence>
<dbReference type="PANTHER" id="PTHR44688">
    <property type="entry name" value="DNA-BINDING TRANSCRIPTIONAL ACTIVATOR DEVR_DOSR"/>
    <property type="match status" value="1"/>
</dbReference>
<dbReference type="PANTHER" id="PTHR44688:SF16">
    <property type="entry name" value="DNA-BINDING TRANSCRIPTIONAL ACTIVATOR DEVR_DOSR"/>
    <property type="match status" value="1"/>
</dbReference>
<dbReference type="CDD" id="cd06170">
    <property type="entry name" value="LuxR_C_like"/>
    <property type="match status" value="1"/>
</dbReference>
<reference evidence="8" key="1">
    <citation type="submission" date="2018-09" db="EMBL/GenBank/DDBJ databases">
        <authorList>
            <person name="Zhu H."/>
        </authorList>
    </citation>
    <scope>NUCLEOTIDE SEQUENCE [LARGE SCALE GENOMIC DNA]</scope>
    <source>
        <strain evidence="8">K1R23-30</strain>
    </source>
</reference>
<dbReference type="Proteomes" id="UP000265955">
    <property type="component" value="Unassembled WGS sequence"/>
</dbReference>
<evidence type="ECO:0000256" key="1">
    <source>
        <dbReference type="ARBA" id="ARBA00023015"/>
    </source>
</evidence>
<proteinExistence type="predicted"/>
<evidence type="ECO:0000259" key="6">
    <source>
        <dbReference type="PROSITE" id="PS50110"/>
    </source>
</evidence>
<dbReference type="OrthoDB" id="9802186at2"/>
<name>A0A3A3FJ89_9BURK</name>
<comment type="caution">
    <text evidence="7">The sequence shown here is derived from an EMBL/GenBank/DDBJ whole genome shotgun (WGS) entry which is preliminary data.</text>
</comment>
<keyword evidence="4" id="KW-0597">Phosphoprotein</keyword>
<keyword evidence="2 7" id="KW-0238">DNA-binding</keyword>
<dbReference type="InterPro" id="IPR001789">
    <property type="entry name" value="Sig_transdc_resp-reg_receiver"/>
</dbReference>
<keyword evidence="8" id="KW-1185">Reference proteome</keyword>
<dbReference type="AlphaFoldDB" id="A0A3A3FJ89"/>
<accession>A0A3A3FJ89</accession>
<dbReference type="PROSITE" id="PS50043">
    <property type="entry name" value="HTH_LUXR_2"/>
    <property type="match status" value="1"/>
</dbReference>
<dbReference type="GO" id="GO:0000160">
    <property type="term" value="P:phosphorelay signal transduction system"/>
    <property type="evidence" value="ECO:0007669"/>
    <property type="project" value="InterPro"/>
</dbReference>
<dbReference type="InterPro" id="IPR011006">
    <property type="entry name" value="CheY-like_superfamily"/>
</dbReference>
<dbReference type="EMBL" id="QYUO01000002">
    <property type="protein sequence ID" value="RJF95314.1"/>
    <property type="molecule type" value="Genomic_DNA"/>
</dbReference>
<evidence type="ECO:0000256" key="3">
    <source>
        <dbReference type="ARBA" id="ARBA00023163"/>
    </source>
</evidence>
<organism evidence="7 8">
    <name type="scientific">Noviherbaspirillum saxi</name>
    <dbReference type="NCBI Taxonomy" id="2320863"/>
    <lineage>
        <taxon>Bacteria</taxon>
        <taxon>Pseudomonadati</taxon>
        <taxon>Pseudomonadota</taxon>
        <taxon>Betaproteobacteria</taxon>
        <taxon>Burkholderiales</taxon>
        <taxon>Oxalobacteraceae</taxon>
        <taxon>Noviherbaspirillum</taxon>
    </lineage>
</organism>